<dbReference type="Pfam" id="PF00583">
    <property type="entry name" value="Acetyltransf_1"/>
    <property type="match status" value="1"/>
</dbReference>
<dbReference type="SUPFAM" id="SSF55729">
    <property type="entry name" value="Acyl-CoA N-acyltransferases (Nat)"/>
    <property type="match status" value="1"/>
</dbReference>
<dbReference type="EMBL" id="JAFBEV010000007">
    <property type="protein sequence ID" value="MBM7657708.1"/>
    <property type="molecule type" value="Genomic_DNA"/>
</dbReference>
<dbReference type="Gene3D" id="3.40.630.30">
    <property type="match status" value="1"/>
</dbReference>
<evidence type="ECO:0000313" key="2">
    <source>
        <dbReference type="EMBL" id="MBM7657708.1"/>
    </source>
</evidence>
<dbReference type="RefSeq" id="WP_205006034.1">
    <property type="nucleotide sequence ID" value="NZ_CBCRXA010000005.1"/>
</dbReference>
<dbReference type="InterPro" id="IPR000182">
    <property type="entry name" value="GNAT_dom"/>
</dbReference>
<name>A0ABS2Q7D6_9BACL</name>
<evidence type="ECO:0000259" key="1">
    <source>
        <dbReference type="PROSITE" id="PS51186"/>
    </source>
</evidence>
<evidence type="ECO:0000313" key="3">
    <source>
        <dbReference type="Proteomes" id="UP000823201"/>
    </source>
</evidence>
<dbReference type="InterPro" id="IPR016181">
    <property type="entry name" value="Acyl_CoA_acyltransferase"/>
</dbReference>
<sequence>MATQFVRLATTNDIPAIMKIIKQAQGLLANDQIPQWQNNYPNRSIIEEDIAKKYSYVLIVDRAVAGVATLLQEEDPNYYKIYHGSWEKPNDTHYTSIHRIAIAQDYHGQHLADLFFSHLLTLSYQLGYQQIRIDTHARNKRMQHIIAKVGFHYSGIVYMQGDEQDQRQAYQLFLP</sequence>
<gene>
    <name evidence="2" type="ORF">JOC27_001157</name>
</gene>
<dbReference type="Proteomes" id="UP000823201">
    <property type="component" value="Unassembled WGS sequence"/>
</dbReference>
<dbReference type="PROSITE" id="PS51186">
    <property type="entry name" value="GNAT"/>
    <property type="match status" value="1"/>
</dbReference>
<reference evidence="2 3" key="1">
    <citation type="submission" date="2021-01" db="EMBL/GenBank/DDBJ databases">
        <title>Genomic Encyclopedia of Type Strains, Phase IV (KMG-IV): sequencing the most valuable type-strain genomes for metagenomic binning, comparative biology and taxonomic classification.</title>
        <authorList>
            <person name="Goeker M."/>
        </authorList>
    </citation>
    <scope>NUCLEOTIDE SEQUENCE [LARGE SCALE GENOMIC DNA]</scope>
    <source>
        <strain evidence="2 3">DSM 100968</strain>
    </source>
</reference>
<proteinExistence type="predicted"/>
<keyword evidence="3" id="KW-1185">Reference proteome</keyword>
<protein>
    <submittedName>
        <fullName evidence="2">RimJ/RimL family protein N-acetyltransferase</fullName>
    </submittedName>
</protein>
<feature type="domain" description="N-acetyltransferase" evidence="1">
    <location>
        <begin position="4"/>
        <end position="175"/>
    </location>
</feature>
<accession>A0ABS2Q7D6</accession>
<organism evidence="2 3">
    <name type="scientific">Sporolactobacillus spathodeae</name>
    <dbReference type="NCBI Taxonomy" id="1465502"/>
    <lineage>
        <taxon>Bacteria</taxon>
        <taxon>Bacillati</taxon>
        <taxon>Bacillota</taxon>
        <taxon>Bacilli</taxon>
        <taxon>Bacillales</taxon>
        <taxon>Sporolactobacillaceae</taxon>
        <taxon>Sporolactobacillus</taxon>
    </lineage>
</organism>
<comment type="caution">
    <text evidence="2">The sequence shown here is derived from an EMBL/GenBank/DDBJ whole genome shotgun (WGS) entry which is preliminary data.</text>
</comment>